<comment type="caution">
    <text evidence="2">The sequence shown here is derived from an EMBL/GenBank/DDBJ whole genome shotgun (WGS) entry which is preliminary data.</text>
</comment>
<dbReference type="PANTHER" id="PTHR34598:SF3">
    <property type="entry name" value="OXIDOREDUCTASE AN1597"/>
    <property type="match status" value="1"/>
</dbReference>
<dbReference type="NCBIfam" id="NF041278">
    <property type="entry name" value="CmcJ_NvfI_EfuI"/>
    <property type="match status" value="1"/>
</dbReference>
<organism evidence="2 3">
    <name type="scientific">Adineta steineri</name>
    <dbReference type="NCBI Taxonomy" id="433720"/>
    <lineage>
        <taxon>Eukaryota</taxon>
        <taxon>Metazoa</taxon>
        <taxon>Spiralia</taxon>
        <taxon>Gnathifera</taxon>
        <taxon>Rotifera</taxon>
        <taxon>Eurotatoria</taxon>
        <taxon>Bdelloidea</taxon>
        <taxon>Adinetida</taxon>
        <taxon>Adinetidae</taxon>
        <taxon>Adineta</taxon>
    </lineage>
</organism>
<evidence type="ECO:0000313" key="3">
    <source>
        <dbReference type="Proteomes" id="UP000663877"/>
    </source>
</evidence>
<name>A0A814Y178_9BILA</name>
<evidence type="ECO:0000256" key="1">
    <source>
        <dbReference type="ARBA" id="ARBA00023604"/>
    </source>
</evidence>
<dbReference type="PANTHER" id="PTHR34598">
    <property type="entry name" value="BLL6449 PROTEIN"/>
    <property type="match status" value="1"/>
</dbReference>
<dbReference type="AlphaFoldDB" id="A0A814Y178"/>
<protein>
    <submittedName>
        <fullName evidence="2">Uncharacterized protein</fullName>
    </submittedName>
</protein>
<sequence>MTITDNSNTTRNVDTTLTYSKALPSTSASEHWFISINESSDGKREQNFITEDVETTIHDIRGHESNTHIDITGFQALTSPSTVDADLILNGTEEQVKEVYYGEVEQLLKRATGANHVVFFDHTIRKTRPGIVSDTPSTRQPVLRVHVDQTPISAHKRVQRHASNIPWKRFQIINVWRPLGNPVYDYPLAVADFRSVDVLKDLIPTTLVYPPPTPNGETYSIIHSPQLKWHYWSKMTPDEVLLLKCYDSASRILSTIKESAAEVDEALLVDVAGLTPHTAFYDAQGAKEGPTRQSIEAIAWARSSHRVNSDQSSSDILFVQTKNNNGLSDVTSLSGNCFKNRSRLSAFNFIGKDKPPFAHSPSSPVHPDYNGVMPNVPNDLRSQMHQRNGLSQLLVRPKSSPFAGHSGCKQDLISMNFLRNQQTQEQKQTSVKT</sequence>
<proteinExistence type="inferred from homology"/>
<dbReference type="GO" id="GO:0016491">
    <property type="term" value="F:oxidoreductase activity"/>
    <property type="evidence" value="ECO:0007669"/>
    <property type="project" value="InterPro"/>
</dbReference>
<evidence type="ECO:0000313" key="2">
    <source>
        <dbReference type="EMBL" id="CAF1223237.1"/>
    </source>
</evidence>
<dbReference type="EMBL" id="CAJNOI010000278">
    <property type="protein sequence ID" value="CAF1223237.1"/>
    <property type="molecule type" value="Genomic_DNA"/>
</dbReference>
<comment type="similarity">
    <text evidence="1">Belongs to the asaB hydroxylase/desaturase family.</text>
</comment>
<reference evidence="2" key="1">
    <citation type="submission" date="2021-02" db="EMBL/GenBank/DDBJ databases">
        <authorList>
            <person name="Nowell W R."/>
        </authorList>
    </citation>
    <scope>NUCLEOTIDE SEQUENCE</scope>
</reference>
<dbReference type="Proteomes" id="UP000663877">
    <property type="component" value="Unassembled WGS sequence"/>
</dbReference>
<dbReference type="InterPro" id="IPR044053">
    <property type="entry name" value="AsaB-like"/>
</dbReference>
<accession>A0A814Y178</accession>
<gene>
    <name evidence="2" type="ORF">BJG266_LOCUS28101</name>
</gene>